<reference evidence="2" key="1">
    <citation type="journal article" date="2014" name="Int. J. Syst. Evol. Microbiol.">
        <title>Complete genome sequence of Corynebacterium casei LMG S-19264T (=DSM 44701T), isolated from a smear-ripened cheese.</title>
        <authorList>
            <consortium name="US DOE Joint Genome Institute (JGI-PGF)"/>
            <person name="Walter F."/>
            <person name="Albersmeier A."/>
            <person name="Kalinowski J."/>
            <person name="Ruckert C."/>
        </authorList>
    </citation>
    <scope>NUCLEOTIDE SEQUENCE</scope>
    <source>
        <strain evidence="2">VKM B-1606</strain>
    </source>
</reference>
<evidence type="ECO:0000313" key="3">
    <source>
        <dbReference type="Proteomes" id="UP001143400"/>
    </source>
</evidence>
<protein>
    <submittedName>
        <fullName evidence="2">Uncharacterized protein</fullName>
    </submittedName>
</protein>
<feature type="compositionally biased region" description="Basic and acidic residues" evidence="1">
    <location>
        <begin position="51"/>
        <end position="62"/>
    </location>
</feature>
<proteinExistence type="predicted"/>
<comment type="caution">
    <text evidence="2">The sequence shown here is derived from an EMBL/GenBank/DDBJ whole genome shotgun (WGS) entry which is preliminary data.</text>
</comment>
<sequence length="62" mass="6648">MASTKAQAPLPLARMGWGWGSFRMSRGLRRISTPDLAALSGATPTPALPARGREKEGRTPWA</sequence>
<dbReference type="Proteomes" id="UP001143400">
    <property type="component" value="Unassembled WGS sequence"/>
</dbReference>
<evidence type="ECO:0000313" key="2">
    <source>
        <dbReference type="EMBL" id="GLK56281.1"/>
    </source>
</evidence>
<accession>A0A9W6ITK0</accession>
<feature type="region of interest" description="Disordered" evidence="1">
    <location>
        <begin position="35"/>
        <end position="62"/>
    </location>
</feature>
<evidence type="ECO:0000256" key="1">
    <source>
        <dbReference type="SAM" id="MobiDB-lite"/>
    </source>
</evidence>
<dbReference type="AlphaFoldDB" id="A0A9W6ITK0"/>
<name>A0A9W6ITK0_9HYPH</name>
<dbReference type="EMBL" id="BSFF01000003">
    <property type="protein sequence ID" value="GLK56281.1"/>
    <property type="molecule type" value="Genomic_DNA"/>
</dbReference>
<reference evidence="2" key="2">
    <citation type="submission" date="2023-01" db="EMBL/GenBank/DDBJ databases">
        <authorList>
            <person name="Sun Q."/>
            <person name="Evtushenko L."/>
        </authorList>
    </citation>
    <scope>NUCLEOTIDE SEQUENCE</scope>
    <source>
        <strain evidence="2">VKM B-1606</strain>
    </source>
</reference>
<gene>
    <name evidence="2" type="ORF">GCM10008170_23000</name>
</gene>
<organism evidence="2 3">
    <name type="scientific">Methylopila capsulata</name>
    <dbReference type="NCBI Taxonomy" id="61654"/>
    <lineage>
        <taxon>Bacteria</taxon>
        <taxon>Pseudomonadati</taxon>
        <taxon>Pseudomonadota</taxon>
        <taxon>Alphaproteobacteria</taxon>
        <taxon>Hyphomicrobiales</taxon>
        <taxon>Methylopilaceae</taxon>
        <taxon>Methylopila</taxon>
    </lineage>
</organism>